<dbReference type="VEuPathDB" id="TrichDB:TRFO_05724"/>
<dbReference type="GeneID" id="94827379"/>
<name>A0A1J4K512_9EUKA</name>
<dbReference type="AlphaFoldDB" id="A0A1J4K512"/>
<comment type="caution">
    <text evidence="4">The sequence shown here is derived from an EMBL/GenBank/DDBJ whole genome shotgun (WGS) entry which is preliminary data.</text>
</comment>
<keyword evidence="5" id="KW-1185">Reference proteome</keyword>
<keyword evidence="1" id="KW-0694">RNA-binding</keyword>
<gene>
    <name evidence="4" type="ORF">TRFO_05724</name>
</gene>
<dbReference type="Gene3D" id="3.30.70.330">
    <property type="match status" value="1"/>
</dbReference>
<dbReference type="OrthoDB" id="443401at2759"/>
<evidence type="ECO:0000259" key="3">
    <source>
        <dbReference type="SMART" id="SM00360"/>
    </source>
</evidence>
<dbReference type="Proteomes" id="UP000179807">
    <property type="component" value="Unassembled WGS sequence"/>
</dbReference>
<evidence type="ECO:0000256" key="2">
    <source>
        <dbReference type="SAM" id="Coils"/>
    </source>
</evidence>
<reference evidence="4" key="1">
    <citation type="submission" date="2016-10" db="EMBL/GenBank/DDBJ databases">
        <authorList>
            <person name="Benchimol M."/>
            <person name="Almeida L.G."/>
            <person name="Vasconcelos A.T."/>
            <person name="Perreira-Neves A."/>
            <person name="Rosa I.A."/>
            <person name="Tasca T."/>
            <person name="Bogo M.R."/>
            <person name="de Souza W."/>
        </authorList>
    </citation>
    <scope>NUCLEOTIDE SEQUENCE [LARGE SCALE GENOMIC DNA]</scope>
    <source>
        <strain evidence="4">K</strain>
    </source>
</reference>
<dbReference type="PANTHER" id="PTHR14398:SF0">
    <property type="entry name" value="ZINC FINGER PROTEIN SWM"/>
    <property type="match status" value="1"/>
</dbReference>
<evidence type="ECO:0000313" key="5">
    <source>
        <dbReference type="Proteomes" id="UP000179807"/>
    </source>
</evidence>
<protein>
    <recommendedName>
        <fullName evidence="3">RRM domain-containing protein</fullName>
    </recommendedName>
</protein>
<dbReference type="GO" id="GO:0003723">
    <property type="term" value="F:RNA binding"/>
    <property type="evidence" value="ECO:0007669"/>
    <property type="project" value="UniProtKB-KW"/>
</dbReference>
<accession>A0A1J4K512</accession>
<dbReference type="InterPro" id="IPR000504">
    <property type="entry name" value="RRM_dom"/>
</dbReference>
<feature type="domain" description="RRM" evidence="3">
    <location>
        <begin position="15"/>
        <end position="80"/>
    </location>
</feature>
<dbReference type="InterPro" id="IPR012677">
    <property type="entry name" value="Nucleotide-bd_a/b_plait_sf"/>
</dbReference>
<dbReference type="RefSeq" id="XP_068359202.1">
    <property type="nucleotide sequence ID" value="XM_068492675.1"/>
</dbReference>
<keyword evidence="2" id="KW-0175">Coiled coil</keyword>
<proteinExistence type="predicted"/>
<organism evidence="4 5">
    <name type="scientific">Tritrichomonas foetus</name>
    <dbReference type="NCBI Taxonomy" id="1144522"/>
    <lineage>
        <taxon>Eukaryota</taxon>
        <taxon>Metamonada</taxon>
        <taxon>Parabasalia</taxon>
        <taxon>Tritrichomonadida</taxon>
        <taxon>Tritrichomonadidae</taxon>
        <taxon>Tritrichomonas</taxon>
    </lineage>
</organism>
<dbReference type="InterPro" id="IPR035979">
    <property type="entry name" value="RBD_domain_sf"/>
</dbReference>
<dbReference type="EMBL" id="MLAK01000738">
    <property type="protein sequence ID" value="OHT06066.1"/>
    <property type="molecule type" value="Genomic_DNA"/>
</dbReference>
<evidence type="ECO:0000256" key="1">
    <source>
        <dbReference type="ARBA" id="ARBA00022884"/>
    </source>
</evidence>
<dbReference type="CDD" id="cd12257">
    <property type="entry name" value="RRM1_RBM26_like"/>
    <property type="match status" value="1"/>
</dbReference>
<dbReference type="PANTHER" id="PTHR14398">
    <property type="entry name" value="RNA RECOGNITION RRM/RNP DOMAIN"/>
    <property type="match status" value="1"/>
</dbReference>
<dbReference type="SMART" id="SM00360">
    <property type="entry name" value="RRM"/>
    <property type="match status" value="1"/>
</dbReference>
<sequence>MTHSGQRKEVVPCDTLYLSNVPASSCVVHILFKHFKKYGHIRSIWTNGTNAVITFSTKEEAIKAYKSPEAYANNRFVHYHYHLAPEKAESRLSLAVDTDYVNKTLKEVADQIAAEQRKTIELQSQMAKTHKSSYDDIQDQKKKMELHYKALSESYEKADTPEKQAEIKQKMDEITNVINEINQI</sequence>
<dbReference type="GO" id="GO:0005634">
    <property type="term" value="C:nucleus"/>
    <property type="evidence" value="ECO:0007669"/>
    <property type="project" value="TreeGrafter"/>
</dbReference>
<feature type="coiled-coil region" evidence="2">
    <location>
        <begin position="105"/>
        <end position="154"/>
    </location>
</feature>
<dbReference type="InterPro" id="IPR045137">
    <property type="entry name" value="RBM26/27"/>
</dbReference>
<evidence type="ECO:0000313" key="4">
    <source>
        <dbReference type="EMBL" id="OHT06066.1"/>
    </source>
</evidence>
<dbReference type="SUPFAM" id="SSF54928">
    <property type="entry name" value="RNA-binding domain, RBD"/>
    <property type="match status" value="1"/>
</dbReference>